<evidence type="ECO:0000313" key="1">
    <source>
        <dbReference type="EMBL" id="KZM72645.1"/>
    </source>
</evidence>
<organism evidence="1 2">
    <name type="scientific">Nocardia terpenica</name>
    <dbReference type="NCBI Taxonomy" id="455432"/>
    <lineage>
        <taxon>Bacteria</taxon>
        <taxon>Bacillati</taxon>
        <taxon>Actinomycetota</taxon>
        <taxon>Actinomycetes</taxon>
        <taxon>Mycobacteriales</taxon>
        <taxon>Nocardiaceae</taxon>
        <taxon>Nocardia</taxon>
    </lineage>
</organism>
<evidence type="ECO:0000313" key="2">
    <source>
        <dbReference type="Proteomes" id="UP000076512"/>
    </source>
</evidence>
<name>A0A164LPW8_9NOCA</name>
<protein>
    <submittedName>
        <fullName evidence="1">Uncharacterized protein</fullName>
    </submittedName>
</protein>
<dbReference type="RefSeq" id="WP_067588736.1">
    <property type="nucleotide sequence ID" value="NZ_JABMCZ010000005.1"/>
</dbReference>
<dbReference type="EMBL" id="LWGR01000007">
    <property type="protein sequence ID" value="KZM72645.1"/>
    <property type="molecule type" value="Genomic_DNA"/>
</dbReference>
<sequence>MTGAENGGIRLTEADGIRVTWRIDRPHRIVIMAVHNMIDNTPMYSFGADCPDLVQARERMPKLAKAWDAVRHQFWMQWGSPHWVSSAVRHADELPSIKPWVCAIEERAGDGYRVEREPDPPYGGNLFDPAGTVVCSGSLDRLELWVLRRTTRPQ</sequence>
<keyword evidence="2" id="KW-1185">Reference proteome</keyword>
<dbReference type="STRING" id="455432.AWN90_28045"/>
<accession>A0A164LPW8</accession>
<dbReference type="OrthoDB" id="4555880at2"/>
<dbReference type="AlphaFoldDB" id="A0A164LPW8"/>
<dbReference type="Proteomes" id="UP000076512">
    <property type="component" value="Unassembled WGS sequence"/>
</dbReference>
<reference evidence="1 2" key="1">
    <citation type="submission" date="2016-04" db="EMBL/GenBank/DDBJ databases">
        <authorList>
            <person name="Evans L.H."/>
            <person name="Alamgir A."/>
            <person name="Owens N."/>
            <person name="Weber N.D."/>
            <person name="Virtaneva K."/>
            <person name="Barbian K."/>
            <person name="Babar A."/>
            <person name="Rosenke K."/>
        </authorList>
    </citation>
    <scope>NUCLEOTIDE SEQUENCE [LARGE SCALE GENOMIC DNA]</scope>
    <source>
        <strain evidence="1 2">IFM 0406</strain>
    </source>
</reference>
<gene>
    <name evidence="1" type="ORF">AWN90_28045</name>
</gene>
<proteinExistence type="predicted"/>
<comment type="caution">
    <text evidence="1">The sequence shown here is derived from an EMBL/GenBank/DDBJ whole genome shotgun (WGS) entry which is preliminary data.</text>
</comment>